<sequence length="253" mass="27343">MPPKRPPRARRTKESAKAVISPQEKPLTSSSSGEALGGSGNEVKRTNETPVARVARPLNSPSVRAVSEKAPSPTGFGPCHVIGVLLAVVLTCVWSIFPPWDATDAPPCHCFPAGGEVQQAIASRMFGVTGIHLRGAGHSAVEESLRGLSSCGKLYTLENQFDGVGSFMQRLQHDAKGTRCVVWLVKDLSVVKHVDNALKELLEDNTLRGNRILPDGARGLFIVLSNQSREEIKGLLPHRVVHQFRTINLPAKK</sequence>
<dbReference type="GeneID" id="92380679"/>
<keyword evidence="3" id="KW-1185">Reference proteome</keyword>
<reference evidence="2" key="1">
    <citation type="submission" date="2016-09" db="EMBL/GenBank/DDBJ databases">
        <authorList>
            <person name="Hebert L."/>
            <person name="Moumen B."/>
        </authorList>
    </citation>
    <scope>NUCLEOTIDE SEQUENCE [LARGE SCALE GENOMIC DNA]</scope>
    <source>
        <strain evidence="2">OVI</strain>
    </source>
</reference>
<feature type="region of interest" description="Disordered" evidence="1">
    <location>
        <begin position="1"/>
        <end position="56"/>
    </location>
</feature>
<gene>
    <name evidence="2" type="ORF">TEOVI_000674500</name>
</gene>
<proteinExistence type="predicted"/>
<evidence type="ECO:0000313" key="3">
    <source>
        <dbReference type="Proteomes" id="UP000195570"/>
    </source>
</evidence>
<dbReference type="Proteomes" id="UP000195570">
    <property type="component" value="Unassembled WGS sequence"/>
</dbReference>
<dbReference type="EMBL" id="CZPT02000087">
    <property type="protein sequence ID" value="SCU64578.1"/>
    <property type="molecule type" value="Genomic_DNA"/>
</dbReference>
<evidence type="ECO:0000313" key="2">
    <source>
        <dbReference type="EMBL" id="SCU64578.1"/>
    </source>
</evidence>
<dbReference type="VEuPathDB" id="TriTrypDB:TEOVI_000674500"/>
<protein>
    <submittedName>
        <fullName evidence="2">Uncharacterized protein</fullName>
    </submittedName>
</protein>
<feature type="compositionally biased region" description="Basic residues" evidence="1">
    <location>
        <begin position="1"/>
        <end position="11"/>
    </location>
</feature>
<evidence type="ECO:0000256" key="1">
    <source>
        <dbReference type="SAM" id="MobiDB-lite"/>
    </source>
</evidence>
<organism evidence="2 3">
    <name type="scientific">Trypanosoma equiperdum</name>
    <dbReference type="NCBI Taxonomy" id="5694"/>
    <lineage>
        <taxon>Eukaryota</taxon>
        <taxon>Discoba</taxon>
        <taxon>Euglenozoa</taxon>
        <taxon>Kinetoplastea</taxon>
        <taxon>Metakinetoplastina</taxon>
        <taxon>Trypanosomatida</taxon>
        <taxon>Trypanosomatidae</taxon>
        <taxon>Trypanosoma</taxon>
    </lineage>
</organism>
<comment type="caution">
    <text evidence="2">The sequence shown here is derived from an EMBL/GenBank/DDBJ whole genome shotgun (WGS) entry which is preliminary data.</text>
</comment>
<name>A0A1G4HZ91_TRYEQ</name>
<accession>A0A1G4HZ91</accession>
<dbReference type="AlphaFoldDB" id="A0A1G4HZ91"/>
<dbReference type="RefSeq" id="XP_067076321.1">
    <property type="nucleotide sequence ID" value="XM_067220220.1"/>
</dbReference>